<proteinExistence type="predicted"/>
<name>A0A6A5USQ1_9PLEO</name>
<dbReference type="EMBL" id="ML976727">
    <property type="protein sequence ID" value="KAF1967855.1"/>
    <property type="molecule type" value="Genomic_DNA"/>
</dbReference>
<accession>A0A6A5USQ1</accession>
<keyword evidence="1" id="KW-0472">Membrane</keyword>
<reference evidence="2" key="1">
    <citation type="journal article" date="2020" name="Stud. Mycol.">
        <title>101 Dothideomycetes genomes: a test case for predicting lifestyles and emergence of pathogens.</title>
        <authorList>
            <person name="Haridas S."/>
            <person name="Albert R."/>
            <person name="Binder M."/>
            <person name="Bloem J."/>
            <person name="Labutti K."/>
            <person name="Salamov A."/>
            <person name="Andreopoulos B."/>
            <person name="Baker S."/>
            <person name="Barry K."/>
            <person name="Bills G."/>
            <person name="Bluhm B."/>
            <person name="Cannon C."/>
            <person name="Castanera R."/>
            <person name="Culley D."/>
            <person name="Daum C."/>
            <person name="Ezra D."/>
            <person name="Gonzalez J."/>
            <person name="Henrissat B."/>
            <person name="Kuo A."/>
            <person name="Liang C."/>
            <person name="Lipzen A."/>
            <person name="Lutzoni F."/>
            <person name="Magnuson J."/>
            <person name="Mondo S."/>
            <person name="Nolan M."/>
            <person name="Ohm R."/>
            <person name="Pangilinan J."/>
            <person name="Park H.-J."/>
            <person name="Ramirez L."/>
            <person name="Alfaro M."/>
            <person name="Sun H."/>
            <person name="Tritt A."/>
            <person name="Yoshinaga Y."/>
            <person name="Zwiers L.-H."/>
            <person name="Turgeon B."/>
            <person name="Goodwin S."/>
            <person name="Spatafora J."/>
            <person name="Crous P."/>
            <person name="Grigoriev I."/>
        </authorList>
    </citation>
    <scope>NUCLEOTIDE SEQUENCE</scope>
    <source>
        <strain evidence="2">CBS 107.79</strain>
    </source>
</reference>
<dbReference type="AlphaFoldDB" id="A0A6A5USQ1"/>
<keyword evidence="1" id="KW-1133">Transmembrane helix</keyword>
<keyword evidence="1" id="KW-0812">Transmembrane</keyword>
<evidence type="ECO:0000256" key="1">
    <source>
        <dbReference type="SAM" id="Phobius"/>
    </source>
</evidence>
<sequence>MILLRKANFPNSHRITSISLAAVALVVTIFFLSFWATSIGNSVATIPVDLLEIALARAVSPHEFRISISIFRCSNRHSTTLMKWSPPLLAALCSAVSPELVLRAFTSTSARNNK</sequence>
<evidence type="ECO:0000313" key="3">
    <source>
        <dbReference type="Proteomes" id="UP000800036"/>
    </source>
</evidence>
<keyword evidence="3" id="KW-1185">Reference proteome</keyword>
<dbReference type="Proteomes" id="UP000800036">
    <property type="component" value="Unassembled WGS sequence"/>
</dbReference>
<evidence type="ECO:0000313" key="2">
    <source>
        <dbReference type="EMBL" id="KAF1967855.1"/>
    </source>
</evidence>
<gene>
    <name evidence="2" type="ORF">BU23DRAFT_282105</name>
</gene>
<protein>
    <submittedName>
        <fullName evidence="2">Uncharacterized protein</fullName>
    </submittedName>
</protein>
<feature type="transmembrane region" description="Helical" evidence="1">
    <location>
        <begin position="15"/>
        <end position="36"/>
    </location>
</feature>
<organism evidence="2 3">
    <name type="scientific">Bimuria novae-zelandiae CBS 107.79</name>
    <dbReference type="NCBI Taxonomy" id="1447943"/>
    <lineage>
        <taxon>Eukaryota</taxon>
        <taxon>Fungi</taxon>
        <taxon>Dikarya</taxon>
        <taxon>Ascomycota</taxon>
        <taxon>Pezizomycotina</taxon>
        <taxon>Dothideomycetes</taxon>
        <taxon>Pleosporomycetidae</taxon>
        <taxon>Pleosporales</taxon>
        <taxon>Massarineae</taxon>
        <taxon>Didymosphaeriaceae</taxon>
        <taxon>Bimuria</taxon>
    </lineage>
</organism>